<dbReference type="InterPro" id="IPR001091">
    <property type="entry name" value="RM_Methyltransferase"/>
</dbReference>
<evidence type="ECO:0000313" key="11">
    <source>
        <dbReference type="EMBL" id="OBQ27494.1"/>
    </source>
</evidence>
<feature type="region of interest" description="Disordered" evidence="9">
    <location>
        <begin position="154"/>
        <end position="177"/>
    </location>
</feature>
<evidence type="ECO:0000256" key="5">
    <source>
        <dbReference type="ARBA" id="ARBA00022747"/>
    </source>
</evidence>
<dbReference type="Proteomes" id="UP000092382">
    <property type="component" value="Unassembled WGS sequence"/>
</dbReference>
<dbReference type="GO" id="GO:0032259">
    <property type="term" value="P:methylation"/>
    <property type="evidence" value="ECO:0007669"/>
    <property type="project" value="UniProtKB-KW"/>
</dbReference>
<evidence type="ECO:0000256" key="4">
    <source>
        <dbReference type="ARBA" id="ARBA00022691"/>
    </source>
</evidence>
<sequence length="275" mass="31214">MINAEVSEALKKLPNNIVQTIITSPPYYDQRDYHTDEQIGNEESPEQYINRLIEVFDQAKRVLKEDGTLWLNLGDKYIDGNLAGLPWKLALSLKERGWILRSDIIWYKPNAMPSSVKNRPTTDHEYIFLFAKSSKYYYDADSIREPHVTFSEKSKMKGGRNHLGKAGGTPELGKNGGNSNLHKGRWDQAFHPKGRNKRTVWEVPLSKFRDAHFAVFPEQLIEPCILAGSPEGGIILDPFFGAGTVGLVSINKGRKFIGIDINHQYCEIAAKRIFH</sequence>
<comment type="caution">
    <text evidence="11">The sequence shown here is derived from an EMBL/GenBank/DDBJ whole genome shotgun (WGS) entry which is preliminary data.</text>
</comment>
<organism evidence="11 12">
    <name type="scientific">Aphanizomenon flos-aquae LD13</name>
    <dbReference type="NCBI Taxonomy" id="1710894"/>
    <lineage>
        <taxon>Bacteria</taxon>
        <taxon>Bacillati</taxon>
        <taxon>Cyanobacteriota</taxon>
        <taxon>Cyanophyceae</taxon>
        <taxon>Nostocales</taxon>
        <taxon>Aphanizomenonaceae</taxon>
        <taxon>Aphanizomenon</taxon>
    </lineage>
</organism>
<dbReference type="PATRIC" id="fig|1710894.3.peg.2301"/>
<protein>
    <recommendedName>
        <fullName evidence="8">Methyltransferase</fullName>
        <ecNumber evidence="8">2.1.1.-</ecNumber>
    </recommendedName>
</protein>
<dbReference type="PANTHER" id="PTHR13370:SF3">
    <property type="entry name" value="TRNA (GUANINE(10)-N2)-METHYLTRANSFERASE HOMOLOG"/>
    <property type="match status" value="1"/>
</dbReference>
<dbReference type="Pfam" id="PF01555">
    <property type="entry name" value="N6_N4_Mtase"/>
    <property type="match status" value="1"/>
</dbReference>
<evidence type="ECO:0000259" key="10">
    <source>
        <dbReference type="Pfam" id="PF01555"/>
    </source>
</evidence>
<dbReference type="GO" id="GO:0003677">
    <property type="term" value="F:DNA binding"/>
    <property type="evidence" value="ECO:0007669"/>
    <property type="project" value="UniProtKB-KW"/>
</dbReference>
<dbReference type="PANTHER" id="PTHR13370">
    <property type="entry name" value="RNA METHYLASE-RELATED"/>
    <property type="match status" value="1"/>
</dbReference>
<dbReference type="STRING" id="1803587.GCA_001593825_00156"/>
<evidence type="ECO:0000256" key="1">
    <source>
        <dbReference type="ARBA" id="ARBA00010203"/>
    </source>
</evidence>
<dbReference type="PRINTS" id="PR00508">
    <property type="entry name" value="S21N4MTFRASE"/>
</dbReference>
<keyword evidence="6" id="KW-0238">DNA-binding</keyword>
<evidence type="ECO:0000256" key="9">
    <source>
        <dbReference type="SAM" id="MobiDB-lite"/>
    </source>
</evidence>
<keyword evidence="4" id="KW-0949">S-adenosyl-L-methionine</keyword>
<reference evidence="11 12" key="1">
    <citation type="submission" date="2015-09" db="EMBL/GenBank/DDBJ databases">
        <title>Whole genome shotgun sequence assembly of Aphanizomenon flos-aquae UKL13.</title>
        <authorList>
            <person name="Driscoll C."/>
        </authorList>
    </citation>
    <scope>NUCLEOTIDE SEQUENCE [LARGE SCALE GENOMIC DNA]</scope>
    <source>
        <strain evidence="11">MDT13</strain>
    </source>
</reference>
<dbReference type="GO" id="GO:0009307">
    <property type="term" value="P:DNA restriction-modification system"/>
    <property type="evidence" value="ECO:0007669"/>
    <property type="project" value="UniProtKB-KW"/>
</dbReference>
<comment type="similarity">
    <text evidence="1">Belongs to the N(4)/N(6)-methyltransferase family. N(4) subfamily.</text>
</comment>
<keyword evidence="5" id="KW-0680">Restriction system</keyword>
<dbReference type="EC" id="2.1.1.-" evidence="8"/>
<accession>A0A1B7W2I2</accession>
<keyword evidence="2 11" id="KW-0489">Methyltransferase</keyword>
<name>A0A1B7W2I2_APHFL</name>
<dbReference type="GO" id="GO:0005737">
    <property type="term" value="C:cytoplasm"/>
    <property type="evidence" value="ECO:0007669"/>
    <property type="project" value="TreeGrafter"/>
</dbReference>
<dbReference type="EMBL" id="LJOY01000001">
    <property type="protein sequence ID" value="OBQ27494.1"/>
    <property type="molecule type" value="Genomic_DNA"/>
</dbReference>
<evidence type="ECO:0000256" key="8">
    <source>
        <dbReference type="RuleBase" id="RU362026"/>
    </source>
</evidence>
<evidence type="ECO:0000256" key="3">
    <source>
        <dbReference type="ARBA" id="ARBA00022679"/>
    </source>
</evidence>
<dbReference type="PROSITE" id="PS00093">
    <property type="entry name" value="N4_MTASE"/>
    <property type="match status" value="1"/>
</dbReference>
<evidence type="ECO:0000313" key="12">
    <source>
        <dbReference type="Proteomes" id="UP000092382"/>
    </source>
</evidence>
<dbReference type="InterPro" id="IPR002941">
    <property type="entry name" value="DNA_methylase_N4/N6"/>
</dbReference>
<evidence type="ECO:0000256" key="2">
    <source>
        <dbReference type="ARBA" id="ARBA00022603"/>
    </source>
</evidence>
<dbReference type="SUPFAM" id="SSF53335">
    <property type="entry name" value="S-adenosyl-L-methionine-dependent methyltransferases"/>
    <property type="match status" value="1"/>
</dbReference>
<gene>
    <name evidence="11" type="ORF">AN481_00635</name>
</gene>
<dbReference type="GO" id="GO:0015667">
    <property type="term" value="F:site-specific DNA-methyltransferase (cytosine-N4-specific) activity"/>
    <property type="evidence" value="ECO:0007669"/>
    <property type="project" value="UniProtKB-EC"/>
</dbReference>
<dbReference type="InterPro" id="IPR017985">
    <property type="entry name" value="MeTrfase_CN4_CS"/>
</dbReference>
<feature type="domain" description="DNA methylase N-4/N-6" evidence="10">
    <location>
        <begin position="18"/>
        <end position="271"/>
    </location>
</feature>
<dbReference type="AlphaFoldDB" id="A0A1B7W2I2"/>
<dbReference type="Gene3D" id="3.40.50.150">
    <property type="entry name" value="Vaccinia Virus protein VP39"/>
    <property type="match status" value="1"/>
</dbReference>
<evidence type="ECO:0000256" key="7">
    <source>
        <dbReference type="ARBA" id="ARBA00049120"/>
    </source>
</evidence>
<proteinExistence type="inferred from homology"/>
<comment type="catalytic activity">
    <reaction evidence="7">
        <text>a 2'-deoxycytidine in DNA + S-adenosyl-L-methionine = an N(4)-methyl-2'-deoxycytidine in DNA + S-adenosyl-L-homocysteine + H(+)</text>
        <dbReference type="Rhea" id="RHEA:16857"/>
        <dbReference type="Rhea" id="RHEA-COMP:11369"/>
        <dbReference type="Rhea" id="RHEA-COMP:13674"/>
        <dbReference type="ChEBI" id="CHEBI:15378"/>
        <dbReference type="ChEBI" id="CHEBI:57856"/>
        <dbReference type="ChEBI" id="CHEBI:59789"/>
        <dbReference type="ChEBI" id="CHEBI:85452"/>
        <dbReference type="ChEBI" id="CHEBI:137933"/>
        <dbReference type="EC" id="2.1.1.113"/>
    </reaction>
</comment>
<keyword evidence="3" id="KW-0808">Transferase</keyword>
<evidence type="ECO:0000256" key="6">
    <source>
        <dbReference type="ARBA" id="ARBA00023125"/>
    </source>
</evidence>
<dbReference type="InterPro" id="IPR029063">
    <property type="entry name" value="SAM-dependent_MTases_sf"/>
</dbReference>
<dbReference type="GO" id="GO:0008170">
    <property type="term" value="F:N-methyltransferase activity"/>
    <property type="evidence" value="ECO:0007669"/>
    <property type="project" value="InterPro"/>
</dbReference>